<dbReference type="PANTHER" id="PTHR30055:SF223">
    <property type="entry name" value="HTH-TYPE TRANSCRIPTIONAL REGULATOR UIDR"/>
    <property type="match status" value="1"/>
</dbReference>
<dbReference type="InterPro" id="IPR039536">
    <property type="entry name" value="TetR_C_Proteobacteria"/>
</dbReference>
<accession>A0A161VNW6</accession>
<dbReference type="InterPro" id="IPR001647">
    <property type="entry name" value="HTH_TetR"/>
</dbReference>
<dbReference type="GO" id="GO:0045892">
    <property type="term" value="P:negative regulation of DNA-templated transcription"/>
    <property type="evidence" value="ECO:0007669"/>
    <property type="project" value="UniProtKB-ARBA"/>
</dbReference>
<dbReference type="EMBL" id="LWAJ01000235">
    <property type="protein sequence ID" value="KZL48565.1"/>
    <property type="molecule type" value="Genomic_DNA"/>
</dbReference>
<evidence type="ECO:0000313" key="6">
    <source>
        <dbReference type="EMBL" id="KZL48565.1"/>
    </source>
</evidence>
<dbReference type="InterPro" id="IPR009057">
    <property type="entry name" value="Homeodomain-like_sf"/>
</dbReference>
<gene>
    <name evidence="6" type="ORF">A2T98_17390</name>
</gene>
<keyword evidence="3" id="KW-0804">Transcription</keyword>
<dbReference type="SUPFAM" id="SSF46689">
    <property type="entry name" value="Homeodomain-like"/>
    <property type="match status" value="1"/>
</dbReference>
<proteinExistence type="predicted"/>
<evidence type="ECO:0000256" key="3">
    <source>
        <dbReference type="ARBA" id="ARBA00023163"/>
    </source>
</evidence>
<evidence type="ECO:0000259" key="5">
    <source>
        <dbReference type="PROSITE" id="PS50977"/>
    </source>
</evidence>
<keyword evidence="2 4" id="KW-0238">DNA-binding</keyword>
<name>A0A161VNW6_NODSP</name>
<dbReference type="GeneID" id="78016167"/>
<evidence type="ECO:0000313" key="7">
    <source>
        <dbReference type="Proteomes" id="UP000076555"/>
    </source>
</evidence>
<keyword evidence="1" id="KW-0805">Transcription regulation</keyword>
<dbReference type="Proteomes" id="UP000076555">
    <property type="component" value="Unassembled WGS sequence"/>
</dbReference>
<dbReference type="InterPro" id="IPR023772">
    <property type="entry name" value="DNA-bd_HTH_TetR-type_CS"/>
</dbReference>
<organism evidence="6 7">
    <name type="scientific">Nodularia spumigena CENA596</name>
    <dbReference type="NCBI Taxonomy" id="1819295"/>
    <lineage>
        <taxon>Bacteria</taxon>
        <taxon>Bacillati</taxon>
        <taxon>Cyanobacteriota</taxon>
        <taxon>Cyanophyceae</taxon>
        <taxon>Nostocales</taxon>
        <taxon>Nodulariaceae</taxon>
        <taxon>Nodularia</taxon>
    </lineage>
</organism>
<dbReference type="AlphaFoldDB" id="A0A161VNW6"/>
<evidence type="ECO:0000256" key="2">
    <source>
        <dbReference type="ARBA" id="ARBA00023125"/>
    </source>
</evidence>
<dbReference type="GO" id="GO:0003700">
    <property type="term" value="F:DNA-binding transcription factor activity"/>
    <property type="evidence" value="ECO:0007669"/>
    <property type="project" value="TreeGrafter"/>
</dbReference>
<feature type="DNA-binding region" description="H-T-H motif" evidence="4">
    <location>
        <begin position="44"/>
        <end position="63"/>
    </location>
</feature>
<dbReference type="FunFam" id="1.10.10.60:FF:000141">
    <property type="entry name" value="TetR family transcriptional regulator"/>
    <property type="match status" value="1"/>
</dbReference>
<dbReference type="PRINTS" id="PR00455">
    <property type="entry name" value="HTHTETR"/>
</dbReference>
<dbReference type="PROSITE" id="PS50977">
    <property type="entry name" value="HTH_TETR_2"/>
    <property type="match status" value="1"/>
</dbReference>
<dbReference type="Gene3D" id="1.10.357.10">
    <property type="entry name" value="Tetracycline Repressor, domain 2"/>
    <property type="match status" value="1"/>
</dbReference>
<dbReference type="PANTHER" id="PTHR30055">
    <property type="entry name" value="HTH-TYPE TRANSCRIPTIONAL REGULATOR RUTR"/>
    <property type="match status" value="1"/>
</dbReference>
<dbReference type="OrthoDB" id="9816431at2"/>
<feature type="domain" description="HTH tetR-type" evidence="5">
    <location>
        <begin position="21"/>
        <end position="81"/>
    </location>
</feature>
<dbReference type="Pfam" id="PF00440">
    <property type="entry name" value="TetR_N"/>
    <property type="match status" value="1"/>
</dbReference>
<dbReference type="PROSITE" id="PS01081">
    <property type="entry name" value="HTH_TETR_1"/>
    <property type="match status" value="1"/>
</dbReference>
<evidence type="ECO:0000256" key="4">
    <source>
        <dbReference type="PROSITE-ProRule" id="PRU00335"/>
    </source>
</evidence>
<dbReference type="GO" id="GO:0000976">
    <property type="term" value="F:transcription cis-regulatory region binding"/>
    <property type="evidence" value="ECO:0007669"/>
    <property type="project" value="TreeGrafter"/>
</dbReference>
<reference evidence="6 7" key="1">
    <citation type="submission" date="2016-04" db="EMBL/GenBank/DDBJ databases">
        <title>Draft Genome Assembly of the Bloom-forming Cyanobacterium Nodularia spumigena Strain CENA596 in Shrimp Production Ponds.</title>
        <authorList>
            <person name="Popin R.V."/>
            <person name="Rigonato J."/>
            <person name="Abreu V.A."/>
            <person name="Andreote A.P."/>
            <person name="Silveira S.B."/>
            <person name="Odebrecht C."/>
            <person name="Fiore M.F."/>
        </authorList>
    </citation>
    <scope>NUCLEOTIDE SEQUENCE [LARGE SCALE GENOMIC DNA]</scope>
    <source>
        <strain evidence="6 7">CENA596</strain>
    </source>
</reference>
<sequence length="211" mass="23573">MARPKVGEIDRSNSADKADKIDKVEKILQGAMQEFLAHGYASTSMDRVAEASGVSKATVYSHFHDKKGLFKALIEKLARKQFYSILGSQPLKGEPYVVLRRLAATALNQMVNDQEYQSFERLLMGESARFPELSQVFIYSIAKPAIETITKYLASHPELKIPDPEATARILIGSLVHFVITQEIMHGKEIIPMESDRLIDALTHLIVNCAD</sequence>
<protein>
    <submittedName>
        <fullName evidence="6">TetR family transcriptional regulator</fullName>
    </submittedName>
</protein>
<dbReference type="Pfam" id="PF14246">
    <property type="entry name" value="TetR_C_7"/>
    <property type="match status" value="1"/>
</dbReference>
<comment type="caution">
    <text evidence="6">The sequence shown here is derived from an EMBL/GenBank/DDBJ whole genome shotgun (WGS) entry which is preliminary data.</text>
</comment>
<dbReference type="InterPro" id="IPR050109">
    <property type="entry name" value="HTH-type_TetR-like_transc_reg"/>
</dbReference>
<evidence type="ECO:0000256" key="1">
    <source>
        <dbReference type="ARBA" id="ARBA00023015"/>
    </source>
</evidence>
<dbReference type="RefSeq" id="WP_006197260.1">
    <property type="nucleotide sequence ID" value="NZ_CAWMRI010000235.1"/>
</dbReference>